<reference evidence="2" key="1">
    <citation type="submission" date="2016-10" db="EMBL/GenBank/DDBJ databases">
        <authorList>
            <person name="Varghese N."/>
            <person name="Submissions S."/>
        </authorList>
    </citation>
    <scope>NUCLEOTIDE SEQUENCE [LARGE SCALE GENOMIC DNA]</scope>
    <source>
        <strain evidence="2">CGMCC 1.9150</strain>
    </source>
</reference>
<accession>A0A1H7SMR8</accession>
<evidence type="ECO:0000313" key="2">
    <source>
        <dbReference type="Proteomes" id="UP000198807"/>
    </source>
</evidence>
<keyword evidence="2" id="KW-1185">Reference proteome</keyword>
<dbReference type="EMBL" id="FOBC01000015">
    <property type="protein sequence ID" value="SEL73813.1"/>
    <property type="molecule type" value="Genomic_DNA"/>
</dbReference>
<organism evidence="1 2">
    <name type="scientific">Halomonas daqiaonensis</name>
    <dbReference type="NCBI Taxonomy" id="650850"/>
    <lineage>
        <taxon>Bacteria</taxon>
        <taxon>Pseudomonadati</taxon>
        <taxon>Pseudomonadota</taxon>
        <taxon>Gammaproteobacteria</taxon>
        <taxon>Oceanospirillales</taxon>
        <taxon>Halomonadaceae</taxon>
        <taxon>Halomonas</taxon>
    </lineage>
</organism>
<name>A0A1H7SMR8_9GAMM</name>
<dbReference type="OrthoDB" id="8907997at2"/>
<gene>
    <name evidence="1" type="ORF">SAMN04488129_11521</name>
</gene>
<protein>
    <submittedName>
        <fullName evidence="1">Uncharacterized protein</fullName>
    </submittedName>
</protein>
<proteinExistence type="predicted"/>
<evidence type="ECO:0000313" key="1">
    <source>
        <dbReference type="EMBL" id="SEL73813.1"/>
    </source>
</evidence>
<dbReference type="AlphaFoldDB" id="A0A1H7SMR8"/>
<dbReference type="RefSeq" id="WP_089714147.1">
    <property type="nucleotide sequence ID" value="NZ_FOBC01000015.1"/>
</dbReference>
<dbReference type="Proteomes" id="UP000198807">
    <property type="component" value="Unassembled WGS sequence"/>
</dbReference>
<sequence>MTKMETFPTATDTDVLASLDRALAKLTARDATILGAEANERTIACRLAFYLQVELPNWDVDCEYNCWAATGQRKGHTIVATTSETTNARTIYPDILIHHRESKEHLAVIELCKSSFPHGKHQDVKKLRHCLAKLGCQHALQLEVGVGEAIGENRIEPLH</sequence>